<dbReference type="SUPFAM" id="SSF117396">
    <property type="entry name" value="TM1631-like"/>
    <property type="match status" value="1"/>
</dbReference>
<keyword evidence="2" id="KW-1185">Reference proteome</keyword>
<evidence type="ECO:0008006" key="3">
    <source>
        <dbReference type="Google" id="ProtNLM"/>
    </source>
</evidence>
<accession>A0A150WJF5</accession>
<dbReference type="Proteomes" id="UP000075320">
    <property type="component" value="Unassembled WGS sequence"/>
</dbReference>
<evidence type="ECO:0000313" key="1">
    <source>
        <dbReference type="EMBL" id="KYG63898.1"/>
    </source>
</evidence>
<reference evidence="1 2" key="1">
    <citation type="submission" date="2016-03" db="EMBL/GenBank/DDBJ databases">
        <authorList>
            <person name="Ploux O."/>
        </authorList>
    </citation>
    <scope>NUCLEOTIDE SEQUENCE [LARGE SCALE GENOMIC DNA]</scope>
    <source>
        <strain evidence="1 2">R0</strain>
    </source>
</reference>
<dbReference type="AlphaFoldDB" id="A0A150WJF5"/>
<dbReference type="PANTHER" id="PTHR30348:SF4">
    <property type="entry name" value="DUF72 DOMAIN-CONTAINING PROTEIN"/>
    <property type="match status" value="1"/>
</dbReference>
<protein>
    <recommendedName>
        <fullName evidence="3">DUF72 domain-containing protein</fullName>
    </recommendedName>
</protein>
<proteinExistence type="predicted"/>
<dbReference type="Gene3D" id="3.20.20.410">
    <property type="entry name" value="Protein of unknown function UPF0759"/>
    <property type="match status" value="1"/>
</dbReference>
<dbReference type="PANTHER" id="PTHR30348">
    <property type="entry name" value="UNCHARACTERIZED PROTEIN YECE"/>
    <property type="match status" value="1"/>
</dbReference>
<organism evidence="1 2">
    <name type="scientific">Bdellovibrio bacteriovorus</name>
    <dbReference type="NCBI Taxonomy" id="959"/>
    <lineage>
        <taxon>Bacteria</taxon>
        <taxon>Pseudomonadati</taxon>
        <taxon>Bdellovibrionota</taxon>
        <taxon>Bdellovibrionia</taxon>
        <taxon>Bdellovibrionales</taxon>
        <taxon>Pseudobdellovibrionaceae</taxon>
        <taxon>Bdellovibrio</taxon>
    </lineage>
</organism>
<dbReference type="RefSeq" id="WP_061835792.1">
    <property type="nucleotide sequence ID" value="NZ_LUKE01000003.1"/>
</dbReference>
<gene>
    <name evidence="1" type="ORF">AZI86_13860</name>
</gene>
<evidence type="ECO:0000313" key="2">
    <source>
        <dbReference type="Proteomes" id="UP000075320"/>
    </source>
</evidence>
<dbReference type="Pfam" id="PF01904">
    <property type="entry name" value="DUF72"/>
    <property type="match status" value="1"/>
</dbReference>
<dbReference type="InterPro" id="IPR036520">
    <property type="entry name" value="UPF0759_sf"/>
</dbReference>
<sequence length="287" mass="33883">METRIGISGWRYEPWRNVFYPDKLPQAKELYYASRQMTSIEINGSFYSLQKPSSYQKWFADTPDDFMFSIKGPQYITHVRRLKDVEKPLANFFGSGVLHLKHKMGPILWQFPPSFRYDEERLENFFKLLPRTIQDAAKLSKKADRVDPDYPEEAKKSPAPLRHAIEVRHPSFENPDFVELVRKYNVAIVFADTAGRWPYIEDVTSDFVYLRLHGDEELYASGYGDETLKWWAKRIRTWQKGNMPKPDYAVTDTKPPQRSRDAFIYFDNDVKVHAPYDAQTLMRYLKV</sequence>
<comment type="caution">
    <text evidence="1">The sequence shown here is derived from an EMBL/GenBank/DDBJ whole genome shotgun (WGS) entry which is preliminary data.</text>
</comment>
<name>A0A150WJF5_BDEBC</name>
<dbReference type="InterPro" id="IPR002763">
    <property type="entry name" value="DUF72"/>
</dbReference>
<dbReference type="EMBL" id="LUKE01000003">
    <property type="protein sequence ID" value="KYG63898.1"/>
    <property type="molecule type" value="Genomic_DNA"/>
</dbReference>
<dbReference type="OrthoDB" id="5292090at2"/>